<dbReference type="InterPro" id="IPR038726">
    <property type="entry name" value="PDDEXK_AddAB-type"/>
</dbReference>
<dbReference type="Proteomes" id="UP000001694">
    <property type="component" value="Chromosome"/>
</dbReference>
<sequence length="518" mass="59672">MDFSQHLRECLDREFQRNQLLIPAKVAAVGASLCLKKAYFMAMIDHMPNAHTDVRLGREGTAVHDALAMLAVPVTYEYFRQRQRYDPSAFLEERLEEIWGRHADVVERFSNISTSDYRLTRERVEALLRGYLALVDWAHRRGLISEHVLVFPERQLISKVVKTGDEVRSLPLIGVPDVLLVDGKNSIIVDWKLRENQNNAMHCLQLAAYKLILKEALGVDPHAFLIYATPKRKETKVVSINEEPPDLKEVKTIKGKCDEKLVEIAAGALYSMAFCRNTLRALVKSGVKLKAYNPTRGNGENKYPCKYCPYLKLCVYRFSRDLPEEKARLRKEMYKLYRTALRKKSEEYANLVNWDKCVEFDEVEFAEPNVIKLVKNFSGSEKHKDIMRYSLGRTTVYVFLRDGLPYPEAGEAPKVFSPALFGRYEDDEVQYSGGRLTAYVRMVSPTFAIRWIPVYLLYKYRGAERVWKRVRVCPGQVPMNIELKALAVAENALVKHFGQEGWFLETLKNMVMAGSDEY</sequence>
<dbReference type="Pfam" id="PF12705">
    <property type="entry name" value="PDDEXK_1"/>
    <property type="match status" value="1"/>
</dbReference>
<dbReference type="EMBL" id="CP001014">
    <property type="protein sequence ID" value="ACB40045.1"/>
    <property type="molecule type" value="Genomic_DNA"/>
</dbReference>
<name>B1YE32_PYRNV</name>
<evidence type="ECO:0000313" key="4">
    <source>
        <dbReference type="Proteomes" id="UP000001694"/>
    </source>
</evidence>
<dbReference type="KEGG" id="tne:Tneu_1114"/>
<gene>
    <name evidence="3" type="ordered locus">Tneu_1114</name>
</gene>
<organism evidence="3 4">
    <name type="scientific">Pyrobaculum neutrophilum (strain DSM 2338 / JCM 9278 / NBRC 100436 / V24Sta)</name>
    <name type="common">Thermoproteus neutrophilus</name>
    <dbReference type="NCBI Taxonomy" id="444157"/>
    <lineage>
        <taxon>Archaea</taxon>
        <taxon>Thermoproteota</taxon>
        <taxon>Thermoprotei</taxon>
        <taxon>Thermoproteales</taxon>
        <taxon>Thermoproteaceae</taxon>
        <taxon>Pyrobaculum</taxon>
    </lineage>
</organism>
<evidence type="ECO:0000313" key="3">
    <source>
        <dbReference type="EMBL" id="ACB40045.1"/>
    </source>
</evidence>
<proteinExistence type="predicted"/>
<dbReference type="HOGENOM" id="CLU_525447_0_0_2"/>
<dbReference type="eggNOG" id="arCOG00786">
    <property type="taxonomic scope" value="Archaea"/>
</dbReference>
<evidence type="ECO:0000259" key="2">
    <source>
        <dbReference type="Pfam" id="PF12705"/>
    </source>
</evidence>
<dbReference type="STRING" id="444157.Tneu_1114"/>
<dbReference type="InterPro" id="IPR011604">
    <property type="entry name" value="PDDEXK-like_dom_sf"/>
</dbReference>
<dbReference type="GeneID" id="6165760"/>
<evidence type="ECO:0000256" key="1">
    <source>
        <dbReference type="ARBA" id="ARBA00001936"/>
    </source>
</evidence>
<comment type="cofactor">
    <cofactor evidence="1">
        <name>Mn(2+)</name>
        <dbReference type="ChEBI" id="CHEBI:29035"/>
    </cofactor>
</comment>
<keyword evidence="4" id="KW-1185">Reference proteome</keyword>
<dbReference type="OrthoDB" id="382755at2157"/>
<accession>B1YE32</accession>
<dbReference type="RefSeq" id="WP_012350464.1">
    <property type="nucleotide sequence ID" value="NC_010525.1"/>
</dbReference>
<dbReference type="Gene3D" id="3.90.320.10">
    <property type="match status" value="1"/>
</dbReference>
<reference evidence="3" key="1">
    <citation type="submission" date="2008-03" db="EMBL/GenBank/DDBJ databases">
        <title>Complete sequence of Thermoproteus neutrophilus V24Sta.</title>
        <authorList>
            <consortium name="US DOE Joint Genome Institute"/>
            <person name="Copeland A."/>
            <person name="Lucas S."/>
            <person name="Lapidus A."/>
            <person name="Glavina del Rio T."/>
            <person name="Dalin E."/>
            <person name="Tice H."/>
            <person name="Bruce D."/>
            <person name="Goodwin L."/>
            <person name="Pitluck S."/>
            <person name="Sims D."/>
            <person name="Brettin T."/>
            <person name="Detter J.C."/>
            <person name="Han C."/>
            <person name="Kuske C.R."/>
            <person name="Schmutz J."/>
            <person name="Larimer F."/>
            <person name="Land M."/>
            <person name="Hauser L."/>
            <person name="Kyrpides N."/>
            <person name="Mikhailova N."/>
            <person name="Biddle J.F."/>
            <person name="Zhang Z."/>
            <person name="Fitz-Gibbon S.T."/>
            <person name="Lowe T.M."/>
            <person name="Saltikov C."/>
            <person name="House C.H."/>
            <person name="Richardson P."/>
        </authorList>
    </citation>
    <scope>NUCLEOTIDE SEQUENCE [LARGE SCALE GENOMIC DNA]</scope>
    <source>
        <strain evidence="3">V24Sta</strain>
    </source>
</reference>
<dbReference type="AlphaFoldDB" id="B1YE32"/>
<feature type="domain" description="PD-(D/E)XK endonuclease-like" evidence="2">
    <location>
        <begin position="38"/>
        <end position="314"/>
    </location>
</feature>
<protein>
    <recommendedName>
        <fullName evidence="2">PD-(D/E)XK endonuclease-like domain-containing protein</fullName>
    </recommendedName>
</protein>